<dbReference type="Proteomes" id="UP000019434">
    <property type="component" value="Chromosome"/>
</dbReference>
<protein>
    <submittedName>
        <fullName evidence="1">Uncharacterized protein</fullName>
    </submittedName>
</protein>
<keyword evidence="2" id="KW-1185">Reference proteome</keyword>
<dbReference type="AlphaFoldDB" id="W8PJW7"/>
<organism evidence="1 2">
    <name type="scientific">Thermococcus nautili</name>
    <dbReference type="NCBI Taxonomy" id="195522"/>
    <lineage>
        <taxon>Archaea</taxon>
        <taxon>Methanobacteriati</taxon>
        <taxon>Methanobacteriota</taxon>
        <taxon>Thermococci</taxon>
        <taxon>Thermococcales</taxon>
        <taxon>Thermococcaceae</taxon>
        <taxon>Thermococcus</taxon>
    </lineage>
</organism>
<accession>W8PJW7</accession>
<name>W8PJW7_9EURY</name>
<reference evidence="1 2" key="1">
    <citation type="submission" date="2014-02" db="EMBL/GenBank/DDBJ databases">
        <title>Genome Sequence of an Hyperthermophilic Archaeon, Thermococcus nautili 30-1, producing viral vesicles.</title>
        <authorList>
            <person name="Oberto J."/>
            <person name="Gaudin M."/>
            <person name="Cossu M."/>
            <person name="Gorlas A."/>
            <person name="Slesarev A."/>
            <person name="Marguet E."/>
            <person name="Forterre P."/>
        </authorList>
    </citation>
    <scope>NUCLEOTIDE SEQUENCE [LARGE SCALE GENOMIC DNA]</scope>
    <source>
        <strain evidence="1 2">30-1</strain>
    </source>
</reference>
<evidence type="ECO:0000313" key="2">
    <source>
        <dbReference type="Proteomes" id="UP000019434"/>
    </source>
</evidence>
<dbReference type="EMBL" id="CP007264">
    <property type="protein sequence ID" value="AHL22389.1"/>
    <property type="molecule type" value="Genomic_DNA"/>
</dbReference>
<proteinExistence type="predicted"/>
<dbReference type="KEGG" id="tnu:BD01_0767"/>
<dbReference type="HOGENOM" id="CLU_2766310_0_0_2"/>
<sequence>MQKFDVNAAKILTIAKTGVFYGAELGFPITFRSHGEHKNKMKKSVHKYPYLSTLKLGLSTFTLGTRHFP</sequence>
<gene>
    <name evidence="1" type="ORF">BD01_0767</name>
</gene>
<evidence type="ECO:0000313" key="1">
    <source>
        <dbReference type="EMBL" id="AHL22389.1"/>
    </source>
</evidence>